<evidence type="ECO:0000313" key="2">
    <source>
        <dbReference type="Proteomes" id="UP001145114"/>
    </source>
</evidence>
<name>A0ACC1HH60_9FUNG</name>
<dbReference type="EMBL" id="JAMZIH010005778">
    <property type="protein sequence ID" value="KAJ1674666.1"/>
    <property type="molecule type" value="Genomic_DNA"/>
</dbReference>
<sequence length="194" mass="21680">ILHYPGLGWQESQERHVQQCLADIERRLGGRSSNNSRVDSNPEYQGPASAARASQYDPDSTAALHQQQQRSPPPPQSIPPPPSHQLSEPSQARSFSNATSGSWLSSQNSTPSGHHRHNSNMSPQPRGVRSVMGVRYIAYNLPTNTPLIDQECPICFEEFAINDKVARLNCMCTYHLHCIQAWLERTPACPVHYE</sequence>
<organism evidence="1 2">
    <name type="scientific">Spiromyces aspiralis</name>
    <dbReference type="NCBI Taxonomy" id="68401"/>
    <lineage>
        <taxon>Eukaryota</taxon>
        <taxon>Fungi</taxon>
        <taxon>Fungi incertae sedis</taxon>
        <taxon>Zoopagomycota</taxon>
        <taxon>Kickxellomycotina</taxon>
        <taxon>Kickxellomycetes</taxon>
        <taxon>Kickxellales</taxon>
        <taxon>Kickxellaceae</taxon>
        <taxon>Spiromyces</taxon>
    </lineage>
</organism>
<keyword evidence="2" id="KW-1185">Reference proteome</keyword>
<feature type="non-terminal residue" evidence="1">
    <location>
        <position position="1"/>
    </location>
</feature>
<proteinExistence type="predicted"/>
<protein>
    <submittedName>
        <fullName evidence="1">Uncharacterized protein</fullName>
    </submittedName>
</protein>
<dbReference type="Proteomes" id="UP001145114">
    <property type="component" value="Unassembled WGS sequence"/>
</dbReference>
<evidence type="ECO:0000313" key="1">
    <source>
        <dbReference type="EMBL" id="KAJ1674666.1"/>
    </source>
</evidence>
<comment type="caution">
    <text evidence="1">The sequence shown here is derived from an EMBL/GenBank/DDBJ whole genome shotgun (WGS) entry which is preliminary data.</text>
</comment>
<accession>A0ACC1HH60</accession>
<reference evidence="1" key="1">
    <citation type="submission" date="2022-06" db="EMBL/GenBank/DDBJ databases">
        <title>Phylogenomic reconstructions and comparative analyses of Kickxellomycotina fungi.</title>
        <authorList>
            <person name="Reynolds N.K."/>
            <person name="Stajich J.E."/>
            <person name="Barry K."/>
            <person name="Grigoriev I.V."/>
            <person name="Crous P."/>
            <person name="Smith M.E."/>
        </authorList>
    </citation>
    <scope>NUCLEOTIDE SEQUENCE</scope>
    <source>
        <strain evidence="1">RSA 2271</strain>
    </source>
</reference>
<gene>
    <name evidence="1" type="ORF">EV182_002815</name>
</gene>